<protein>
    <submittedName>
        <fullName evidence="2">Uncharacterized protein</fullName>
    </submittedName>
</protein>
<dbReference type="AlphaFoldDB" id="S9RUV0"/>
<evidence type="ECO:0000313" key="2">
    <source>
        <dbReference type="EMBL" id="EPX81830.1"/>
    </source>
</evidence>
<feature type="region of interest" description="Disordered" evidence="1">
    <location>
        <begin position="1"/>
        <end position="24"/>
    </location>
</feature>
<proteinExistence type="predicted"/>
<dbReference type="EMBL" id="APVH01000030">
    <property type="protein sequence ID" value="EPX81830.1"/>
    <property type="molecule type" value="Genomic_DNA"/>
</dbReference>
<sequence length="76" mass="7922">MPPAFRHPAGPASRGPSRGACGPKAAWRAENSPLGCPCWWPVRIGRQVSECFARFVLAAGAEPAPCQGPARHCVGG</sequence>
<keyword evidence="3" id="KW-1185">Reference proteome</keyword>
<dbReference type="Proteomes" id="UP000015347">
    <property type="component" value="Unassembled WGS sequence"/>
</dbReference>
<evidence type="ECO:0000313" key="3">
    <source>
        <dbReference type="Proteomes" id="UP000015347"/>
    </source>
</evidence>
<organism evidence="2 3">
    <name type="scientific">Salipiger mucosus DSM 16094</name>
    <dbReference type="NCBI Taxonomy" id="1123237"/>
    <lineage>
        <taxon>Bacteria</taxon>
        <taxon>Pseudomonadati</taxon>
        <taxon>Pseudomonadota</taxon>
        <taxon>Alphaproteobacteria</taxon>
        <taxon>Rhodobacterales</taxon>
        <taxon>Roseobacteraceae</taxon>
        <taxon>Salipiger</taxon>
    </lineage>
</organism>
<evidence type="ECO:0000256" key="1">
    <source>
        <dbReference type="SAM" id="MobiDB-lite"/>
    </source>
</evidence>
<accession>S9RUV0</accession>
<dbReference type="HOGENOM" id="CLU_2652345_0_0_5"/>
<gene>
    <name evidence="2" type="ORF">Salmuc_05320</name>
</gene>
<reference evidence="3" key="1">
    <citation type="journal article" date="2014" name="Stand. Genomic Sci.">
        <title>Genome sequence of the exopolysaccharide-producing Salipiger mucosus type strain (DSM 16094(T)), a moderately halophilic member of the Roseobacter clade.</title>
        <authorList>
            <person name="Riedel T."/>
            <person name="Spring S."/>
            <person name="Fiebig A."/>
            <person name="Petersen J."/>
            <person name="Kyrpides N.C."/>
            <person name="Goker M."/>
            <person name="Klenk H.P."/>
        </authorList>
    </citation>
    <scope>NUCLEOTIDE SEQUENCE [LARGE SCALE GENOMIC DNA]</scope>
    <source>
        <strain evidence="3">DSM 16094</strain>
    </source>
</reference>
<comment type="caution">
    <text evidence="2">The sequence shown here is derived from an EMBL/GenBank/DDBJ whole genome shotgun (WGS) entry which is preliminary data.</text>
</comment>
<name>S9RUV0_9RHOB</name>